<keyword evidence="6 8" id="KW-0067">ATP-binding</keyword>
<evidence type="ECO:0000256" key="3">
    <source>
        <dbReference type="ARBA" id="ARBA00022741"/>
    </source>
</evidence>
<evidence type="ECO:0000313" key="10">
    <source>
        <dbReference type="Proteomes" id="UP001168528"/>
    </source>
</evidence>
<protein>
    <recommendedName>
        <fullName evidence="8">Phosphoribosylformylglycinamidine synthase subunit PurQ</fullName>
        <shortName evidence="8">FGAM synthase</shortName>
        <ecNumber evidence="8">6.3.5.3</ecNumber>
    </recommendedName>
    <alternativeName>
        <fullName evidence="8">Formylglycinamide ribonucleotide amidotransferase subunit I</fullName>
        <shortName evidence="8">FGAR amidotransferase I</shortName>
        <shortName evidence="8">FGAR-AT I</shortName>
    </alternativeName>
    <alternativeName>
        <fullName evidence="8">Glutaminase PurQ</fullName>
        <ecNumber evidence="8">3.5.1.2</ecNumber>
    </alternativeName>
    <alternativeName>
        <fullName evidence="8">Phosphoribosylformylglycinamidine synthase subunit I</fullName>
    </alternativeName>
</protein>
<accession>A0ABT8R0C3</accession>
<dbReference type="HAMAP" id="MF_00421">
    <property type="entry name" value="PurQ"/>
    <property type="match status" value="1"/>
</dbReference>
<dbReference type="NCBIfam" id="NF002957">
    <property type="entry name" value="PRK03619.1"/>
    <property type="match status" value="1"/>
</dbReference>
<comment type="subunit">
    <text evidence="8">Part of the FGAM synthase complex composed of 1 PurL, 1 PurQ and 2 PurS subunits.</text>
</comment>
<organism evidence="9 10">
    <name type="scientific">Rhodocytophaga aerolata</name>
    <dbReference type="NCBI Taxonomy" id="455078"/>
    <lineage>
        <taxon>Bacteria</taxon>
        <taxon>Pseudomonadati</taxon>
        <taxon>Bacteroidota</taxon>
        <taxon>Cytophagia</taxon>
        <taxon>Cytophagales</taxon>
        <taxon>Rhodocytophagaceae</taxon>
        <taxon>Rhodocytophaga</taxon>
    </lineage>
</organism>
<dbReference type="InterPro" id="IPR010075">
    <property type="entry name" value="PRibForGlyAmidine_synth_PurQ"/>
</dbReference>
<comment type="caution">
    <text evidence="9">The sequence shown here is derived from an EMBL/GenBank/DDBJ whole genome shotgun (WGS) entry which is preliminary data.</text>
</comment>
<evidence type="ECO:0000313" key="9">
    <source>
        <dbReference type="EMBL" id="MDO1444773.1"/>
    </source>
</evidence>
<feature type="active site" evidence="8">
    <location>
        <position position="203"/>
    </location>
</feature>
<dbReference type="EC" id="6.3.5.3" evidence="8"/>
<evidence type="ECO:0000256" key="1">
    <source>
        <dbReference type="ARBA" id="ARBA00022490"/>
    </source>
</evidence>
<keyword evidence="7 8" id="KW-0315">Glutamine amidotransferase</keyword>
<keyword evidence="5 8" id="KW-0378">Hydrolase</keyword>
<comment type="subcellular location">
    <subcellularLocation>
        <location evidence="8">Cytoplasm</location>
    </subcellularLocation>
</comment>
<name>A0ABT8R0C3_9BACT</name>
<dbReference type="PANTHER" id="PTHR47552">
    <property type="entry name" value="PHOSPHORIBOSYLFORMYLGLYCINAMIDINE SYNTHASE SUBUNIT PURQ"/>
    <property type="match status" value="1"/>
</dbReference>
<dbReference type="PROSITE" id="PS51273">
    <property type="entry name" value="GATASE_TYPE_1"/>
    <property type="match status" value="1"/>
</dbReference>
<gene>
    <name evidence="8 9" type="primary">purQ</name>
    <name evidence="9" type="ORF">Q0590_00850</name>
</gene>
<evidence type="ECO:0000256" key="4">
    <source>
        <dbReference type="ARBA" id="ARBA00022755"/>
    </source>
</evidence>
<sequence>MKFGVVVFPGSNCDEDIIYTLQHTLGQEVVKLWHKDTDLQGAECIVLPGGFSYGDYLRSGAIARFSPIMEKVVAHANQGGYVIGICNGFQILTEAGLLPGALLRNNGQKFICRNVYLKPQSTSTLLTKGLDPDKTYKIPIAHAEGRYYADQETVKELHANDQILFKYSSETGIIDEASNPNGSLENIAGISNARKNVFGMMPHPERAAEEALGNTDGRTILEGLVAQITA</sequence>
<keyword evidence="4 8" id="KW-0658">Purine biosynthesis</keyword>
<dbReference type="EMBL" id="JAUKPO010000001">
    <property type="protein sequence ID" value="MDO1444773.1"/>
    <property type="molecule type" value="Genomic_DNA"/>
</dbReference>
<dbReference type="Gene3D" id="3.40.50.880">
    <property type="match status" value="1"/>
</dbReference>
<reference evidence="9" key="1">
    <citation type="submission" date="2023-07" db="EMBL/GenBank/DDBJ databases">
        <title>The genome sequence of Rhodocytophaga aerolata KACC 12507.</title>
        <authorList>
            <person name="Zhang X."/>
        </authorList>
    </citation>
    <scope>NUCLEOTIDE SEQUENCE</scope>
    <source>
        <strain evidence="9">KACC 12507</strain>
    </source>
</reference>
<evidence type="ECO:0000256" key="7">
    <source>
        <dbReference type="ARBA" id="ARBA00022962"/>
    </source>
</evidence>
<evidence type="ECO:0000256" key="5">
    <source>
        <dbReference type="ARBA" id="ARBA00022801"/>
    </source>
</evidence>
<feature type="active site" description="Nucleophile" evidence="8">
    <location>
        <position position="86"/>
    </location>
</feature>
<dbReference type="InterPro" id="IPR029062">
    <property type="entry name" value="Class_I_gatase-like"/>
</dbReference>
<keyword evidence="1 8" id="KW-0963">Cytoplasm</keyword>
<dbReference type="CDD" id="cd01740">
    <property type="entry name" value="GATase1_FGAR_AT"/>
    <property type="match status" value="1"/>
</dbReference>
<comment type="catalytic activity">
    <reaction evidence="8">
        <text>N(2)-formyl-N(1)-(5-phospho-beta-D-ribosyl)glycinamide + L-glutamine + ATP + H2O = 2-formamido-N(1)-(5-O-phospho-beta-D-ribosyl)acetamidine + L-glutamate + ADP + phosphate + H(+)</text>
        <dbReference type="Rhea" id="RHEA:17129"/>
        <dbReference type="ChEBI" id="CHEBI:15377"/>
        <dbReference type="ChEBI" id="CHEBI:15378"/>
        <dbReference type="ChEBI" id="CHEBI:29985"/>
        <dbReference type="ChEBI" id="CHEBI:30616"/>
        <dbReference type="ChEBI" id="CHEBI:43474"/>
        <dbReference type="ChEBI" id="CHEBI:58359"/>
        <dbReference type="ChEBI" id="CHEBI:147286"/>
        <dbReference type="ChEBI" id="CHEBI:147287"/>
        <dbReference type="ChEBI" id="CHEBI:456216"/>
        <dbReference type="EC" id="6.3.5.3"/>
    </reaction>
</comment>
<proteinExistence type="inferred from homology"/>
<dbReference type="EC" id="3.5.1.2" evidence="8"/>
<comment type="function">
    <text evidence="8">Part of the phosphoribosylformylglycinamidine synthase complex involved in the purines biosynthetic pathway. Catalyzes the ATP-dependent conversion of formylglycinamide ribonucleotide (FGAR) and glutamine to yield formylglycinamidine ribonucleotide (FGAM) and glutamate. The FGAM synthase complex is composed of three subunits. PurQ produces an ammonia molecule by converting glutamine to glutamate. PurL transfers the ammonia molecule to FGAR to form FGAM in an ATP-dependent manner. PurS interacts with PurQ and PurL and is thought to assist in the transfer of the ammonia molecule from PurQ to PurL.</text>
</comment>
<evidence type="ECO:0000256" key="2">
    <source>
        <dbReference type="ARBA" id="ARBA00022598"/>
    </source>
</evidence>
<feature type="active site" evidence="8">
    <location>
        <position position="205"/>
    </location>
</feature>
<keyword evidence="10" id="KW-1185">Reference proteome</keyword>
<evidence type="ECO:0000256" key="8">
    <source>
        <dbReference type="HAMAP-Rule" id="MF_00421"/>
    </source>
</evidence>
<dbReference type="SMART" id="SM01211">
    <property type="entry name" value="GATase_5"/>
    <property type="match status" value="1"/>
</dbReference>
<dbReference type="RefSeq" id="WP_302035575.1">
    <property type="nucleotide sequence ID" value="NZ_JAUKPO010000001.1"/>
</dbReference>
<keyword evidence="3 8" id="KW-0547">Nucleotide-binding</keyword>
<comment type="pathway">
    <text evidence="8">Purine metabolism; IMP biosynthesis via de novo pathway; 5-amino-1-(5-phospho-D-ribosyl)imidazole from N(2)-formyl-N(1)-(5-phospho-D-ribosyl)glycinamide: step 1/2.</text>
</comment>
<dbReference type="PIRSF" id="PIRSF001586">
    <property type="entry name" value="FGAM_synth_I"/>
    <property type="match status" value="1"/>
</dbReference>
<dbReference type="NCBIfam" id="TIGR01737">
    <property type="entry name" value="FGAM_synth_I"/>
    <property type="match status" value="1"/>
</dbReference>
<dbReference type="Pfam" id="PF13507">
    <property type="entry name" value="GATase_5"/>
    <property type="match status" value="1"/>
</dbReference>
<comment type="catalytic activity">
    <reaction evidence="8">
        <text>L-glutamine + H2O = L-glutamate + NH4(+)</text>
        <dbReference type="Rhea" id="RHEA:15889"/>
        <dbReference type="ChEBI" id="CHEBI:15377"/>
        <dbReference type="ChEBI" id="CHEBI:28938"/>
        <dbReference type="ChEBI" id="CHEBI:29985"/>
        <dbReference type="ChEBI" id="CHEBI:58359"/>
        <dbReference type="EC" id="3.5.1.2"/>
    </reaction>
</comment>
<dbReference type="SUPFAM" id="SSF52317">
    <property type="entry name" value="Class I glutamine amidotransferase-like"/>
    <property type="match status" value="1"/>
</dbReference>
<keyword evidence="2 8" id="KW-0436">Ligase</keyword>
<evidence type="ECO:0000256" key="6">
    <source>
        <dbReference type="ARBA" id="ARBA00022840"/>
    </source>
</evidence>
<dbReference type="Proteomes" id="UP001168528">
    <property type="component" value="Unassembled WGS sequence"/>
</dbReference>
<dbReference type="PANTHER" id="PTHR47552:SF1">
    <property type="entry name" value="PHOSPHORIBOSYLFORMYLGLYCINAMIDINE SYNTHASE SUBUNIT PURQ"/>
    <property type="match status" value="1"/>
</dbReference>